<proteinExistence type="predicted"/>
<name>A0A8T1QAN3_CARIL</name>
<protein>
    <submittedName>
        <fullName evidence="2">Uncharacterized protein</fullName>
    </submittedName>
</protein>
<feature type="transmembrane region" description="Helical" evidence="1">
    <location>
        <begin position="48"/>
        <end position="74"/>
    </location>
</feature>
<organism evidence="2 3">
    <name type="scientific">Carya illinoinensis</name>
    <name type="common">Pecan</name>
    <dbReference type="NCBI Taxonomy" id="32201"/>
    <lineage>
        <taxon>Eukaryota</taxon>
        <taxon>Viridiplantae</taxon>
        <taxon>Streptophyta</taxon>
        <taxon>Embryophyta</taxon>
        <taxon>Tracheophyta</taxon>
        <taxon>Spermatophyta</taxon>
        <taxon>Magnoliopsida</taxon>
        <taxon>eudicotyledons</taxon>
        <taxon>Gunneridae</taxon>
        <taxon>Pentapetalae</taxon>
        <taxon>rosids</taxon>
        <taxon>fabids</taxon>
        <taxon>Fagales</taxon>
        <taxon>Juglandaceae</taxon>
        <taxon>Carya</taxon>
    </lineage>
</organism>
<keyword evidence="1" id="KW-1133">Transmembrane helix</keyword>
<feature type="transmembrane region" description="Helical" evidence="1">
    <location>
        <begin position="86"/>
        <end position="112"/>
    </location>
</feature>
<keyword evidence="1" id="KW-0472">Membrane</keyword>
<dbReference type="EMBL" id="CM031814">
    <property type="protein sequence ID" value="KAG6651469.1"/>
    <property type="molecule type" value="Genomic_DNA"/>
</dbReference>
<keyword evidence="3" id="KW-1185">Reference proteome</keyword>
<gene>
    <name evidence="2" type="ORF">CIPAW_06G113400</name>
</gene>
<keyword evidence="1" id="KW-0812">Transmembrane</keyword>
<comment type="caution">
    <text evidence="2">The sequence shown here is derived from an EMBL/GenBank/DDBJ whole genome shotgun (WGS) entry which is preliminary data.</text>
</comment>
<sequence>MDDIGNISASVAIYYLIGSHIIIVSGFQGRRSRINRTWVFNWEFTNTFTINVVLGFQIHVLNLGGVWFFLLLFLSSCTRTGRQIVILILSRIFARFHVIIHISLSVSCSLLLPVNGARDGFLYGSTQSLQN</sequence>
<reference evidence="2" key="1">
    <citation type="submission" date="2020-12" db="EMBL/GenBank/DDBJ databases">
        <title>WGS assembly of Carya illinoinensis cv. Pawnee.</title>
        <authorList>
            <person name="Platts A."/>
            <person name="Shu S."/>
            <person name="Wright S."/>
            <person name="Barry K."/>
            <person name="Edger P."/>
            <person name="Pires J.C."/>
            <person name="Schmutz J."/>
        </authorList>
    </citation>
    <scope>NUCLEOTIDE SEQUENCE</scope>
    <source>
        <tissue evidence="2">Leaf</tissue>
    </source>
</reference>
<accession>A0A8T1QAN3</accession>
<evidence type="ECO:0000256" key="1">
    <source>
        <dbReference type="SAM" id="Phobius"/>
    </source>
</evidence>
<dbReference type="AlphaFoldDB" id="A0A8T1QAN3"/>
<evidence type="ECO:0000313" key="2">
    <source>
        <dbReference type="EMBL" id="KAG6651469.1"/>
    </source>
</evidence>
<evidence type="ECO:0000313" key="3">
    <source>
        <dbReference type="Proteomes" id="UP000811609"/>
    </source>
</evidence>
<feature type="transmembrane region" description="Helical" evidence="1">
    <location>
        <begin position="7"/>
        <end position="28"/>
    </location>
</feature>
<dbReference type="Proteomes" id="UP000811609">
    <property type="component" value="Chromosome 6"/>
</dbReference>